<dbReference type="Pfam" id="PF02575">
    <property type="entry name" value="YbaB_DNA_bd"/>
    <property type="match status" value="1"/>
</dbReference>
<comment type="subunit">
    <text evidence="2">Homodimer.</text>
</comment>
<keyword evidence="2" id="KW-0963">Cytoplasm</keyword>
<comment type="function">
    <text evidence="2">Binds to DNA and alters its conformation. May be involved in regulation of gene expression, nucleoid organization and DNA protection.</text>
</comment>
<dbReference type="NCBIfam" id="TIGR00103">
    <property type="entry name" value="DNA_YbaB_EbfC"/>
    <property type="match status" value="1"/>
</dbReference>
<dbReference type="InterPro" id="IPR036894">
    <property type="entry name" value="YbaB-like_sf"/>
</dbReference>
<dbReference type="Proteomes" id="UP001556709">
    <property type="component" value="Unassembled WGS sequence"/>
</dbReference>
<dbReference type="HAMAP" id="MF_00274">
    <property type="entry name" value="DNA_YbaB_EbfC"/>
    <property type="match status" value="1"/>
</dbReference>
<comment type="subcellular location">
    <subcellularLocation>
        <location evidence="2">Cytoplasm</location>
        <location evidence="2">Nucleoid</location>
    </subcellularLocation>
</comment>
<dbReference type="EMBL" id="JBAKFM010000001">
    <property type="protein sequence ID" value="MEX0468294.1"/>
    <property type="molecule type" value="Genomic_DNA"/>
</dbReference>
<comment type="caution">
    <text evidence="4">The sequence shown here is derived from an EMBL/GenBank/DDBJ whole genome shotgun (WGS) entry which is preliminary data.</text>
</comment>
<dbReference type="PANTHER" id="PTHR33449">
    <property type="entry name" value="NUCLEOID-ASSOCIATED PROTEIN YBAB"/>
    <property type="match status" value="1"/>
</dbReference>
<evidence type="ECO:0000256" key="2">
    <source>
        <dbReference type="HAMAP-Rule" id="MF_00274"/>
    </source>
</evidence>
<evidence type="ECO:0000256" key="1">
    <source>
        <dbReference type="ARBA" id="ARBA00023125"/>
    </source>
</evidence>
<dbReference type="InterPro" id="IPR004401">
    <property type="entry name" value="YbaB/EbfC"/>
</dbReference>
<keyword evidence="5" id="KW-1185">Reference proteome</keyword>
<organism evidence="4 5">
    <name type="scientific">Spiribacter pallidus</name>
    <dbReference type="NCBI Taxonomy" id="1987936"/>
    <lineage>
        <taxon>Bacteria</taxon>
        <taxon>Pseudomonadati</taxon>
        <taxon>Pseudomonadota</taxon>
        <taxon>Gammaproteobacteria</taxon>
        <taxon>Chromatiales</taxon>
        <taxon>Ectothiorhodospiraceae</taxon>
        <taxon>Spiribacter</taxon>
    </lineage>
</organism>
<sequence>MKGGLGNMMKQAQRMQEEMQKAQAELAEMEVTGQAGGGMVSVIMTGRHEVRRVSIDESVYDDREMVEDLVAAACNDAVQKLEQVTQERMSGLTDGLNLPPGMKMPF</sequence>
<protein>
    <recommendedName>
        <fullName evidence="2">Nucleoid-associated protein V6X73_00890</fullName>
    </recommendedName>
</protein>
<comment type="similarity">
    <text evidence="2">Belongs to the YbaB/EbfC family.</text>
</comment>
<evidence type="ECO:0000313" key="4">
    <source>
        <dbReference type="EMBL" id="MEX0468294.1"/>
    </source>
</evidence>
<dbReference type="SUPFAM" id="SSF82607">
    <property type="entry name" value="YbaB-like"/>
    <property type="match status" value="1"/>
</dbReference>
<keyword evidence="1 2" id="KW-0238">DNA-binding</keyword>
<dbReference type="PIRSF" id="PIRSF004555">
    <property type="entry name" value="UCP004555"/>
    <property type="match status" value="1"/>
</dbReference>
<gene>
    <name evidence="4" type="ORF">V6X73_00890</name>
</gene>
<evidence type="ECO:0000256" key="3">
    <source>
        <dbReference type="SAM" id="MobiDB-lite"/>
    </source>
</evidence>
<dbReference type="Gene3D" id="3.30.1310.10">
    <property type="entry name" value="Nucleoid-associated protein YbaB-like domain"/>
    <property type="match status" value="1"/>
</dbReference>
<feature type="region of interest" description="Disordered" evidence="3">
    <location>
        <begin position="1"/>
        <end position="24"/>
    </location>
</feature>
<accession>A0ABV3TC93</accession>
<evidence type="ECO:0000313" key="5">
    <source>
        <dbReference type="Proteomes" id="UP001556709"/>
    </source>
</evidence>
<proteinExistence type="inferred from homology"/>
<dbReference type="PANTHER" id="PTHR33449:SF1">
    <property type="entry name" value="NUCLEOID-ASSOCIATED PROTEIN YBAB"/>
    <property type="match status" value="1"/>
</dbReference>
<name>A0ABV3TC93_9GAMM</name>
<reference evidence="4 5" key="1">
    <citation type="submission" date="2024-02" db="EMBL/GenBank/DDBJ databases">
        <title>New especies of Spiribacter isolated from saline water.</title>
        <authorList>
            <person name="Leon M.J."/>
            <person name="De La Haba R."/>
            <person name="Sanchez-Porro C."/>
            <person name="Ventosa A."/>
        </authorList>
    </citation>
    <scope>NUCLEOTIDE SEQUENCE [LARGE SCALE GENOMIC DNA]</scope>
    <source>
        <strain evidence="5">ag22IC6-390</strain>
    </source>
</reference>
<dbReference type="RefSeq" id="WP_367958204.1">
    <property type="nucleotide sequence ID" value="NZ_JBAKFH010000007.1"/>
</dbReference>